<dbReference type="InterPro" id="IPR050810">
    <property type="entry name" value="Bact_Secretion_Sys_Channel"/>
</dbReference>
<dbReference type="InterPro" id="IPR038591">
    <property type="entry name" value="NolW-like_sf"/>
</dbReference>
<dbReference type="InterPro" id="IPR003522">
    <property type="entry name" value="T3SS_OM_pore_YscC"/>
</dbReference>
<dbReference type="GO" id="GO:0015627">
    <property type="term" value="C:type II protein secretion system complex"/>
    <property type="evidence" value="ECO:0007669"/>
    <property type="project" value="TreeGrafter"/>
</dbReference>
<dbReference type="NCBIfam" id="TIGR02516">
    <property type="entry name" value="type_III_yscC"/>
    <property type="match status" value="1"/>
</dbReference>
<feature type="signal peptide" evidence="6">
    <location>
        <begin position="1"/>
        <end position="27"/>
    </location>
</feature>
<evidence type="ECO:0000313" key="9">
    <source>
        <dbReference type="EMBL" id="MYM98633.1"/>
    </source>
</evidence>
<reference evidence="9" key="1">
    <citation type="submission" date="2019-12" db="EMBL/GenBank/DDBJ databases">
        <title>Novel species isolated from a subtropical stream in China.</title>
        <authorList>
            <person name="Lu H."/>
        </authorList>
    </citation>
    <scope>NUCLEOTIDE SEQUENCE [LARGE SCALE GENOMIC DNA]</scope>
    <source>
        <strain evidence="9">FT81W</strain>
    </source>
</reference>
<dbReference type="InterPro" id="IPR004846">
    <property type="entry name" value="T2SS/T3SS_dom"/>
</dbReference>
<feature type="non-terminal residue" evidence="9">
    <location>
        <position position="577"/>
    </location>
</feature>
<sequence length="577" mass="61632">MSWPRFAAVARGLLLAACLAQAMPAHAVAPPGWNETGFAIDAKGMRLARALEQFGAAYGVAVDSRVPDTALPLTRIKAATGSEFLDRLAVSANFRWFVYNETVYVVPRGEQVSVRLQVGEDAVQDAKAALVGVGLFDARFGWGELPDEGVVIVSGPRVYVDLVRSLLMPDRQQQEAAASGRQVMVFRLKYASAADRTITTRGQKELVPGIKSILSRLLDSDQAQKDSAAPPGRECDVASNKHSRRGPAGKGGAREIGAQADETADDARRPKPAARGERVRIDADPSLNAIIIYDDVAKRATYQALIAELDVEPRQIEIEALIVDIDRSKLSELGVEWSVKSGNTVATVNSSGGDGHGLDLPLPGATLLINNAGRFYARLKAMEGSGDARVLAKPTVLTLDNVAAVLDLSQTAYVPLVGERVADLADITVGTMLRVVPRIVQEGAAMRVRLEVDIEDGAMDKNTTRNSVTRSSISSQAIVDAQQTLMIGGYHAESVSRQNQKTPLLGDVPLLGNLFRSTSETHSTRERLFLITPRVMTSAGMAAAEQSRANKAARRIAAAEQRRLADASATVAATAAA</sequence>
<dbReference type="Gene3D" id="3.30.1370.120">
    <property type="match status" value="2"/>
</dbReference>
<evidence type="ECO:0000256" key="5">
    <source>
        <dbReference type="SAM" id="MobiDB-lite"/>
    </source>
</evidence>
<feature type="domain" description="NolW-like" evidence="8">
    <location>
        <begin position="184"/>
        <end position="315"/>
    </location>
</feature>
<dbReference type="RefSeq" id="WP_161087442.1">
    <property type="nucleotide sequence ID" value="NZ_WWCX01000135.1"/>
</dbReference>
<feature type="compositionally biased region" description="Basic and acidic residues" evidence="5">
    <location>
        <begin position="265"/>
        <end position="279"/>
    </location>
</feature>
<dbReference type="Pfam" id="PF00263">
    <property type="entry name" value="Secretin"/>
    <property type="match status" value="1"/>
</dbReference>
<evidence type="ECO:0000259" key="8">
    <source>
        <dbReference type="Pfam" id="PF03958"/>
    </source>
</evidence>
<organism evidence="9 10">
    <name type="scientific">Duganella vulcania</name>
    <dbReference type="NCBI Taxonomy" id="2692166"/>
    <lineage>
        <taxon>Bacteria</taxon>
        <taxon>Pseudomonadati</taxon>
        <taxon>Pseudomonadota</taxon>
        <taxon>Betaproteobacteria</taxon>
        <taxon>Burkholderiales</taxon>
        <taxon>Oxalobacteraceae</taxon>
        <taxon>Telluria group</taxon>
        <taxon>Duganella</taxon>
    </lineage>
</organism>
<comment type="similarity">
    <text evidence="3">Belongs to the bacterial secretin family.</text>
</comment>
<dbReference type="AlphaFoldDB" id="A0A845GVZ1"/>
<evidence type="ECO:0000256" key="1">
    <source>
        <dbReference type="ARBA" id="ARBA00004442"/>
    </source>
</evidence>
<keyword evidence="2 6" id="KW-0732">Signal</keyword>
<dbReference type="Proteomes" id="UP000447355">
    <property type="component" value="Unassembled WGS sequence"/>
</dbReference>
<dbReference type="GO" id="GO:0009279">
    <property type="term" value="C:cell outer membrane"/>
    <property type="evidence" value="ECO:0007669"/>
    <property type="project" value="UniProtKB-SubCell"/>
</dbReference>
<accession>A0A845GVZ1</accession>
<dbReference type="Gene3D" id="3.55.50.30">
    <property type="match status" value="1"/>
</dbReference>
<name>A0A845GVZ1_9BURK</name>
<dbReference type="Pfam" id="PF03958">
    <property type="entry name" value="Secretin_N"/>
    <property type="match status" value="1"/>
</dbReference>
<evidence type="ECO:0000313" key="10">
    <source>
        <dbReference type="Proteomes" id="UP000447355"/>
    </source>
</evidence>
<dbReference type="HAMAP" id="MF_02219">
    <property type="entry name" value="Type_III_secretin"/>
    <property type="match status" value="1"/>
</dbReference>
<feature type="region of interest" description="Disordered" evidence="5">
    <location>
        <begin position="221"/>
        <end position="279"/>
    </location>
</feature>
<comment type="caution">
    <text evidence="9">The sequence shown here is derived from an EMBL/GenBank/DDBJ whole genome shotgun (WGS) entry which is preliminary data.</text>
</comment>
<dbReference type="EMBL" id="WWCX01000135">
    <property type="protein sequence ID" value="MYM98633.1"/>
    <property type="molecule type" value="Genomic_DNA"/>
</dbReference>
<dbReference type="PRINTS" id="PR01337">
    <property type="entry name" value="TYPE3OMGPROT"/>
</dbReference>
<protein>
    <submittedName>
        <fullName evidence="9">EscC/YscC/HrcC family type III secretion system outer membrane ring protein</fullName>
    </submittedName>
</protein>
<dbReference type="InterPro" id="IPR005644">
    <property type="entry name" value="NolW-like"/>
</dbReference>
<keyword evidence="4" id="KW-0813">Transport</keyword>
<feature type="domain" description="Type II/III secretion system secretin-like" evidence="7">
    <location>
        <begin position="381"/>
        <end position="536"/>
    </location>
</feature>
<dbReference type="GO" id="GO:0009306">
    <property type="term" value="P:protein secretion"/>
    <property type="evidence" value="ECO:0007669"/>
    <property type="project" value="InterPro"/>
</dbReference>
<gene>
    <name evidence="9" type="ORF">GTP90_32790</name>
</gene>
<proteinExistence type="inferred from homology"/>
<dbReference type="PANTHER" id="PTHR30332:SF5">
    <property type="entry name" value="SPI-1 TYPE 3 SECRETION SYSTEM SECRETIN"/>
    <property type="match status" value="1"/>
</dbReference>
<evidence type="ECO:0000259" key="7">
    <source>
        <dbReference type="Pfam" id="PF00263"/>
    </source>
</evidence>
<evidence type="ECO:0000256" key="4">
    <source>
        <dbReference type="RuleBase" id="RU004004"/>
    </source>
</evidence>
<comment type="subcellular location">
    <subcellularLocation>
        <location evidence="1 4">Cell outer membrane</location>
    </subcellularLocation>
</comment>
<evidence type="ECO:0000256" key="3">
    <source>
        <dbReference type="RuleBase" id="RU004003"/>
    </source>
</evidence>
<dbReference type="PANTHER" id="PTHR30332">
    <property type="entry name" value="PROBABLE GENERAL SECRETION PATHWAY PROTEIN D"/>
    <property type="match status" value="1"/>
</dbReference>
<feature type="chain" id="PRO_5032282944" evidence="6">
    <location>
        <begin position="28"/>
        <end position="577"/>
    </location>
</feature>
<evidence type="ECO:0000256" key="2">
    <source>
        <dbReference type="ARBA" id="ARBA00022729"/>
    </source>
</evidence>
<evidence type="ECO:0000256" key="6">
    <source>
        <dbReference type="SAM" id="SignalP"/>
    </source>
</evidence>